<evidence type="ECO:0000313" key="3">
    <source>
        <dbReference type="Proteomes" id="UP000267606"/>
    </source>
</evidence>
<dbReference type="EMBL" id="UZAJ01000726">
    <property type="protein sequence ID" value="VDO29815.1"/>
    <property type="molecule type" value="Genomic_DNA"/>
</dbReference>
<reference evidence="4" key="1">
    <citation type="submission" date="2016-06" db="UniProtKB">
        <authorList>
            <consortium name="WormBaseParasite"/>
        </authorList>
    </citation>
    <scope>IDENTIFICATION</scope>
</reference>
<organism evidence="4">
    <name type="scientific">Onchocerca flexuosa</name>
    <dbReference type="NCBI Taxonomy" id="387005"/>
    <lineage>
        <taxon>Eukaryota</taxon>
        <taxon>Metazoa</taxon>
        <taxon>Ecdysozoa</taxon>
        <taxon>Nematoda</taxon>
        <taxon>Chromadorea</taxon>
        <taxon>Rhabditida</taxon>
        <taxon>Spirurina</taxon>
        <taxon>Spiruromorpha</taxon>
        <taxon>Filarioidea</taxon>
        <taxon>Onchocercidae</taxon>
        <taxon>Onchocerca</taxon>
    </lineage>
</organism>
<name>A0A183H204_9BILA</name>
<keyword evidence="1" id="KW-0175">Coiled coil</keyword>
<reference evidence="2 3" key="2">
    <citation type="submission" date="2018-11" db="EMBL/GenBank/DDBJ databases">
        <authorList>
            <consortium name="Pathogen Informatics"/>
        </authorList>
    </citation>
    <scope>NUCLEOTIDE SEQUENCE [LARGE SCALE GENOMIC DNA]</scope>
</reference>
<sequence length="79" mass="9155">MNPRAIGYELAHMILQSASNKESQELRYLWMKRTKESDVHVTTSDLQKATDNLENGRSHLEALQDAYDKLEIHSIRSIK</sequence>
<dbReference type="WBParaSite" id="OFLC_0000151301-mRNA-1">
    <property type="protein sequence ID" value="OFLC_0000151301-mRNA-1"/>
    <property type="gene ID" value="OFLC_0000151301"/>
</dbReference>
<evidence type="ECO:0000313" key="2">
    <source>
        <dbReference type="EMBL" id="VDO29815.1"/>
    </source>
</evidence>
<protein>
    <submittedName>
        <fullName evidence="4">Rx_N domain-containing protein</fullName>
    </submittedName>
</protein>
<accession>A0A183H204</accession>
<evidence type="ECO:0000313" key="4">
    <source>
        <dbReference type="WBParaSite" id="OFLC_0000151301-mRNA-1"/>
    </source>
</evidence>
<keyword evidence="3" id="KW-1185">Reference proteome</keyword>
<dbReference type="Proteomes" id="UP000267606">
    <property type="component" value="Unassembled WGS sequence"/>
</dbReference>
<gene>
    <name evidence="2" type="ORF">OFLC_LOCUS1514</name>
</gene>
<evidence type="ECO:0000256" key="1">
    <source>
        <dbReference type="SAM" id="Coils"/>
    </source>
</evidence>
<feature type="coiled-coil region" evidence="1">
    <location>
        <begin position="46"/>
        <end position="73"/>
    </location>
</feature>
<dbReference type="STRING" id="387005.A0A183H204"/>
<proteinExistence type="predicted"/>
<dbReference type="AlphaFoldDB" id="A0A183H204"/>